<evidence type="ECO:0000313" key="4">
    <source>
        <dbReference type="Proteomes" id="UP000219050"/>
    </source>
</evidence>
<keyword evidence="2" id="KW-1133">Transmembrane helix</keyword>
<feature type="coiled-coil region" evidence="1">
    <location>
        <begin position="8"/>
        <end position="35"/>
    </location>
</feature>
<name>A0A291LZ04_9RHOB</name>
<evidence type="ECO:0000256" key="2">
    <source>
        <dbReference type="SAM" id="Phobius"/>
    </source>
</evidence>
<keyword evidence="2" id="KW-0812">Transmembrane</keyword>
<dbReference type="Proteomes" id="UP000219050">
    <property type="component" value="Chromosome"/>
</dbReference>
<reference evidence="3 4" key="1">
    <citation type="submission" date="2017-05" db="EMBL/GenBank/DDBJ databases">
        <title>Comparative genomic and metabolic analysis of manganese-oxidizing mechanisms in Celeribater manganoxidans DY25T: its adaption to the environment of polymetallic nodule.</title>
        <authorList>
            <person name="Wang X."/>
        </authorList>
    </citation>
    <scope>NUCLEOTIDE SEQUENCE [LARGE SCALE GENOMIC DNA]</scope>
    <source>
        <strain evidence="3 4">DY25</strain>
    </source>
</reference>
<dbReference type="RefSeq" id="WP_088664030.1">
    <property type="nucleotide sequence ID" value="NZ_CP021404.1"/>
</dbReference>
<protein>
    <submittedName>
        <fullName evidence="3">Uncharacterized protein</fullName>
    </submittedName>
</protein>
<dbReference type="EMBL" id="CP021404">
    <property type="protein sequence ID" value="ATI41931.1"/>
    <property type="molecule type" value="Genomic_DNA"/>
</dbReference>
<proteinExistence type="predicted"/>
<keyword evidence="1" id="KW-0175">Coiled coil</keyword>
<feature type="transmembrane region" description="Helical" evidence="2">
    <location>
        <begin position="36"/>
        <end position="56"/>
    </location>
</feature>
<accession>A0A291LZ04</accession>
<evidence type="ECO:0000256" key="1">
    <source>
        <dbReference type="SAM" id="Coils"/>
    </source>
</evidence>
<sequence length="62" mass="6976">MSEPEIAQARLEERLSGLQRELERLGDRMTRQENRLWLGVAGVVSVVVSQVLRQFLLGGGLQ</sequence>
<keyword evidence="4" id="KW-1185">Reference proteome</keyword>
<keyword evidence="2" id="KW-0472">Membrane</keyword>
<dbReference type="AlphaFoldDB" id="A0A291LZ04"/>
<dbReference type="KEGG" id="cmag:CBW24_07900"/>
<gene>
    <name evidence="3" type="ORF">CBW24_07900</name>
</gene>
<organism evidence="3 4">
    <name type="scientific">Pacificitalea manganoxidans</name>
    <dbReference type="NCBI Taxonomy" id="1411902"/>
    <lineage>
        <taxon>Bacteria</taxon>
        <taxon>Pseudomonadati</taxon>
        <taxon>Pseudomonadota</taxon>
        <taxon>Alphaproteobacteria</taxon>
        <taxon>Rhodobacterales</taxon>
        <taxon>Paracoccaceae</taxon>
        <taxon>Pacificitalea</taxon>
    </lineage>
</organism>
<evidence type="ECO:0000313" key="3">
    <source>
        <dbReference type="EMBL" id="ATI41931.1"/>
    </source>
</evidence>